<dbReference type="EMBL" id="JBHLUH010000059">
    <property type="protein sequence ID" value="MFC0531375.1"/>
    <property type="molecule type" value="Genomic_DNA"/>
</dbReference>
<dbReference type="Proteomes" id="UP001589867">
    <property type="component" value="Unassembled WGS sequence"/>
</dbReference>
<organism evidence="2 3">
    <name type="scientific">Phytohabitans kaempferiae</name>
    <dbReference type="NCBI Taxonomy" id="1620943"/>
    <lineage>
        <taxon>Bacteria</taxon>
        <taxon>Bacillati</taxon>
        <taxon>Actinomycetota</taxon>
        <taxon>Actinomycetes</taxon>
        <taxon>Micromonosporales</taxon>
        <taxon>Micromonosporaceae</taxon>
    </lineage>
</organism>
<feature type="region of interest" description="Disordered" evidence="1">
    <location>
        <begin position="1"/>
        <end position="25"/>
    </location>
</feature>
<comment type="caution">
    <text evidence="2">The sequence shown here is derived from an EMBL/GenBank/DDBJ whole genome shotgun (WGS) entry which is preliminary data.</text>
</comment>
<proteinExistence type="predicted"/>
<protein>
    <submittedName>
        <fullName evidence="2">Uncharacterized protein</fullName>
    </submittedName>
</protein>
<accession>A0ABV6M9K3</accession>
<gene>
    <name evidence="2" type="ORF">ACFFIA_27400</name>
</gene>
<sequence length="91" mass="9088">MSTPAAPNRVVNPRRASTPDVTATPQTTQIAAQEIGNVAATTNTTAAINDTLAPGNAGIGNVLVRPSATNAVAAAKYIQSPTAGHVTGKPK</sequence>
<reference evidence="2 3" key="1">
    <citation type="submission" date="2024-09" db="EMBL/GenBank/DDBJ databases">
        <authorList>
            <person name="Sun Q."/>
            <person name="Mori K."/>
        </authorList>
    </citation>
    <scope>NUCLEOTIDE SEQUENCE [LARGE SCALE GENOMIC DNA]</scope>
    <source>
        <strain evidence="2 3">TBRC 3947</strain>
    </source>
</reference>
<keyword evidence="3" id="KW-1185">Reference proteome</keyword>
<dbReference type="RefSeq" id="WP_377255696.1">
    <property type="nucleotide sequence ID" value="NZ_JBHLUH010000059.1"/>
</dbReference>
<evidence type="ECO:0000313" key="2">
    <source>
        <dbReference type="EMBL" id="MFC0531375.1"/>
    </source>
</evidence>
<evidence type="ECO:0000256" key="1">
    <source>
        <dbReference type="SAM" id="MobiDB-lite"/>
    </source>
</evidence>
<evidence type="ECO:0000313" key="3">
    <source>
        <dbReference type="Proteomes" id="UP001589867"/>
    </source>
</evidence>
<name>A0ABV6M9K3_9ACTN</name>